<protein>
    <submittedName>
        <fullName evidence="1">Uncharacterized protein</fullName>
    </submittedName>
</protein>
<evidence type="ECO:0000313" key="1">
    <source>
        <dbReference type="EMBL" id="TGY64771.1"/>
    </source>
</evidence>
<organism evidence="1 2">
    <name type="scientific">Dubosiella muris</name>
    <dbReference type="NCBI Taxonomy" id="3038133"/>
    <lineage>
        <taxon>Bacteria</taxon>
        <taxon>Bacillati</taxon>
        <taxon>Bacillota</taxon>
        <taxon>Erysipelotrichia</taxon>
        <taxon>Erysipelotrichales</taxon>
        <taxon>Erysipelotrichaceae</taxon>
        <taxon>Dubosiella</taxon>
    </lineage>
</organism>
<sequence>MLKKISSWVCSTFLFLLLLIVPAQAREETIPITGYVNDYANVLDPQTEADLNAQGEAFASRTGAQVVIVTTDSLHGADAMKVATDSANEAQLGSGELDNGVLILVSIDDKQRFMAVGSGLEGDLTDIDCEHLQQDYLVPAFRQGDYSKGLVDLYEHTIDHIAKAYGLDDDSDFAPNEAPVTQRKQASFDWTGLFAIGAVLVLGAFVLTKKPSSRQETTLHLKPHQQYRLTVPGVNFQNDSVVVGSDDPNIASITPDGMVTAHNIGQTRITIQKLDGPRLTYTVVVSRHDSSGGRRRRDSDVFDAFLLGSLLGGRHNGGYRGPRSGGGFGGFGGGGGGFSGGGGGFRGGGSGGSW</sequence>
<evidence type="ECO:0000313" key="2">
    <source>
        <dbReference type="Proteomes" id="UP000308836"/>
    </source>
</evidence>
<reference evidence="1" key="1">
    <citation type="submission" date="2019-04" db="EMBL/GenBank/DDBJ databases">
        <title>Microbes associate with the intestines of laboratory mice.</title>
        <authorList>
            <person name="Navarre W."/>
            <person name="Wong E."/>
            <person name="Huang K."/>
            <person name="Tropini C."/>
            <person name="Ng K."/>
            <person name="Yu B."/>
        </authorList>
    </citation>
    <scope>NUCLEOTIDE SEQUENCE</scope>
    <source>
        <strain evidence="1">NM09_H32</strain>
    </source>
</reference>
<comment type="caution">
    <text evidence="1">The sequence shown here is derived from an EMBL/GenBank/DDBJ whole genome shotgun (WGS) entry which is preliminary data.</text>
</comment>
<proteinExistence type="predicted"/>
<dbReference type="EMBL" id="SRYG01000037">
    <property type="protein sequence ID" value="TGY64771.1"/>
    <property type="molecule type" value="Genomic_DNA"/>
</dbReference>
<dbReference type="Proteomes" id="UP000308836">
    <property type="component" value="Unassembled WGS sequence"/>
</dbReference>
<keyword evidence="2" id="KW-1185">Reference proteome</keyword>
<name>A0AC61R4P6_9FIRM</name>
<accession>A0AC61R4P6</accession>
<gene>
    <name evidence="1" type="ORF">E5336_11795</name>
</gene>